<organism evidence="2">
    <name type="scientific">Phage sp. ctGns7</name>
    <dbReference type="NCBI Taxonomy" id="2828003"/>
    <lineage>
        <taxon>Viruses</taxon>
    </lineage>
</organism>
<evidence type="ECO:0000313" key="2">
    <source>
        <dbReference type="EMBL" id="DAF47472.1"/>
    </source>
</evidence>
<keyword evidence="1" id="KW-0472">Membrane</keyword>
<name>A0A8S5S981_9VIRU</name>
<keyword evidence="1" id="KW-1133">Transmembrane helix</keyword>
<feature type="transmembrane region" description="Helical" evidence="1">
    <location>
        <begin position="83"/>
        <end position="104"/>
    </location>
</feature>
<feature type="transmembrane region" description="Helical" evidence="1">
    <location>
        <begin position="124"/>
        <end position="142"/>
    </location>
</feature>
<accession>A0A8S5S981</accession>
<sequence length="158" mass="18767">MEIIKGLATDYLLFSLWDSLVFYLFVNKLTKIKLKFVDALVVSAVFCLSSLAPPIARQIIGIIVIFAYIYRIRYYTNEDIKKVFYSLIVIALEYLYTLVINATFSLFYERVCNIDLPKLTNFKMFKYFIVIDLFEFIFIFVLRRLKMKQWWGSGVVRK</sequence>
<keyword evidence="1" id="KW-0812">Transmembrane</keyword>
<feature type="transmembrane region" description="Helical" evidence="1">
    <location>
        <begin position="12"/>
        <end position="29"/>
    </location>
</feature>
<reference evidence="2" key="1">
    <citation type="journal article" date="2021" name="Proc. Natl. Acad. Sci. U.S.A.">
        <title>A Catalog of Tens of Thousands of Viruses from Human Metagenomes Reveals Hidden Associations with Chronic Diseases.</title>
        <authorList>
            <person name="Tisza M.J."/>
            <person name="Buck C.B."/>
        </authorList>
    </citation>
    <scope>NUCLEOTIDE SEQUENCE</scope>
    <source>
        <strain evidence="2">CtGns7</strain>
    </source>
</reference>
<protein>
    <submittedName>
        <fullName evidence="2">Uncharacterized protein</fullName>
    </submittedName>
</protein>
<feature type="transmembrane region" description="Helical" evidence="1">
    <location>
        <begin position="59"/>
        <end position="76"/>
    </location>
</feature>
<dbReference type="EMBL" id="BK032555">
    <property type="protein sequence ID" value="DAF47472.1"/>
    <property type="molecule type" value="Genomic_DNA"/>
</dbReference>
<proteinExistence type="predicted"/>
<evidence type="ECO:0000256" key="1">
    <source>
        <dbReference type="SAM" id="Phobius"/>
    </source>
</evidence>